<evidence type="ECO:0000313" key="2">
    <source>
        <dbReference type="EMBL" id="KAK3380174.1"/>
    </source>
</evidence>
<dbReference type="EMBL" id="JAULSN010000002">
    <property type="protein sequence ID" value="KAK3380174.1"/>
    <property type="molecule type" value="Genomic_DNA"/>
</dbReference>
<organism evidence="2 3">
    <name type="scientific">Lasiosphaeria ovina</name>
    <dbReference type="NCBI Taxonomy" id="92902"/>
    <lineage>
        <taxon>Eukaryota</taxon>
        <taxon>Fungi</taxon>
        <taxon>Dikarya</taxon>
        <taxon>Ascomycota</taxon>
        <taxon>Pezizomycotina</taxon>
        <taxon>Sordariomycetes</taxon>
        <taxon>Sordariomycetidae</taxon>
        <taxon>Sordariales</taxon>
        <taxon>Lasiosphaeriaceae</taxon>
        <taxon>Lasiosphaeria</taxon>
    </lineage>
</organism>
<evidence type="ECO:0000313" key="3">
    <source>
        <dbReference type="Proteomes" id="UP001287356"/>
    </source>
</evidence>
<proteinExistence type="predicted"/>
<feature type="region of interest" description="Disordered" evidence="1">
    <location>
        <begin position="236"/>
        <end position="266"/>
    </location>
</feature>
<gene>
    <name evidence="2" type="ORF">B0T24DRAFT_675888</name>
</gene>
<reference evidence="2" key="2">
    <citation type="submission" date="2023-06" db="EMBL/GenBank/DDBJ databases">
        <authorList>
            <consortium name="Lawrence Berkeley National Laboratory"/>
            <person name="Haridas S."/>
            <person name="Hensen N."/>
            <person name="Bonometti L."/>
            <person name="Westerberg I."/>
            <person name="Brannstrom I.O."/>
            <person name="Guillou S."/>
            <person name="Cros-Aarteil S."/>
            <person name="Calhoun S."/>
            <person name="Kuo A."/>
            <person name="Mondo S."/>
            <person name="Pangilinan J."/>
            <person name="Riley R."/>
            <person name="Labutti K."/>
            <person name="Andreopoulos B."/>
            <person name="Lipzen A."/>
            <person name="Chen C."/>
            <person name="Yanf M."/>
            <person name="Daum C."/>
            <person name="Ng V."/>
            <person name="Clum A."/>
            <person name="Steindorff A."/>
            <person name="Ohm R."/>
            <person name="Martin F."/>
            <person name="Silar P."/>
            <person name="Natvig D."/>
            <person name="Lalanne C."/>
            <person name="Gautier V."/>
            <person name="Ament-Velasquez S.L."/>
            <person name="Kruys A."/>
            <person name="Hutchinson M.I."/>
            <person name="Powell A.J."/>
            <person name="Barry K."/>
            <person name="Miller A.N."/>
            <person name="Grigoriev I.V."/>
            <person name="Debuchy R."/>
            <person name="Gladieux P."/>
            <person name="Thoren M.H."/>
            <person name="Johannesson H."/>
        </authorList>
    </citation>
    <scope>NUCLEOTIDE SEQUENCE</scope>
    <source>
        <strain evidence="2">CBS 958.72</strain>
    </source>
</reference>
<dbReference type="AlphaFoldDB" id="A0AAE0NEU6"/>
<name>A0AAE0NEU6_9PEZI</name>
<evidence type="ECO:0008006" key="4">
    <source>
        <dbReference type="Google" id="ProtNLM"/>
    </source>
</evidence>
<reference evidence="2" key="1">
    <citation type="journal article" date="2023" name="Mol. Phylogenet. Evol.">
        <title>Genome-scale phylogeny and comparative genomics of the fungal order Sordariales.</title>
        <authorList>
            <person name="Hensen N."/>
            <person name="Bonometti L."/>
            <person name="Westerberg I."/>
            <person name="Brannstrom I.O."/>
            <person name="Guillou S."/>
            <person name="Cros-Aarteil S."/>
            <person name="Calhoun S."/>
            <person name="Haridas S."/>
            <person name="Kuo A."/>
            <person name="Mondo S."/>
            <person name="Pangilinan J."/>
            <person name="Riley R."/>
            <person name="LaButti K."/>
            <person name="Andreopoulos B."/>
            <person name="Lipzen A."/>
            <person name="Chen C."/>
            <person name="Yan M."/>
            <person name="Daum C."/>
            <person name="Ng V."/>
            <person name="Clum A."/>
            <person name="Steindorff A."/>
            <person name="Ohm R.A."/>
            <person name="Martin F."/>
            <person name="Silar P."/>
            <person name="Natvig D.O."/>
            <person name="Lalanne C."/>
            <person name="Gautier V."/>
            <person name="Ament-Velasquez S.L."/>
            <person name="Kruys A."/>
            <person name="Hutchinson M.I."/>
            <person name="Powell A.J."/>
            <person name="Barry K."/>
            <person name="Miller A.N."/>
            <person name="Grigoriev I.V."/>
            <person name="Debuchy R."/>
            <person name="Gladieux P."/>
            <person name="Hiltunen Thoren M."/>
            <person name="Johannesson H."/>
        </authorList>
    </citation>
    <scope>NUCLEOTIDE SEQUENCE</scope>
    <source>
        <strain evidence="2">CBS 958.72</strain>
    </source>
</reference>
<keyword evidence="3" id="KW-1185">Reference proteome</keyword>
<dbReference type="Proteomes" id="UP001287356">
    <property type="component" value="Unassembled WGS sequence"/>
</dbReference>
<accession>A0AAE0NEU6</accession>
<feature type="region of interest" description="Disordered" evidence="1">
    <location>
        <begin position="279"/>
        <end position="353"/>
    </location>
</feature>
<sequence length="464" mass="51115">MCDEPSWTCPGFGVFYLRPLNDRAQAVIENPKNKDHVRLSRTNERVLSVGHVRSTRGEHRTTLTAIGLDADIVVDGCSIAKIQCSFEIDIEKGLLVFYDRSHLQTSNVFGPCATPFQPGSPRNITLLAGTDTIIGMGGPQSTHVMFELVWYDDRYRTVVSHLYGLHMKDGQQLSRMPTINDAADKTLLSEREVKLLENESVSKEQRRLENRKWHLIWRHQASFPANQFKAEVKAELDNPEIRQEANRSRLDDPLFPDSKRNLLPPDRFKDQSVQKFGSALTPGAFGGPPSPALSTGPSSVAFGFGSREPGSPGRLKAVASPKVSRSATPNVDVTMHDVPSQEPPRSHRNVLGPIAPPKKTQEASPLQAEEEVSISALDFSFLRDSDWTEQESKTMHTPTTPQLGQSFDAPLLFGTTSPTSTQVASVFAPKPGELPPSPAFISGASVVDSPEMFDTAKFSRCDDI</sequence>
<comment type="caution">
    <text evidence="2">The sequence shown here is derived from an EMBL/GenBank/DDBJ whole genome shotgun (WGS) entry which is preliminary data.</text>
</comment>
<evidence type="ECO:0000256" key="1">
    <source>
        <dbReference type="SAM" id="MobiDB-lite"/>
    </source>
</evidence>
<protein>
    <recommendedName>
        <fullName evidence="4">FHA domain-containing protein</fullName>
    </recommendedName>
</protein>